<reference evidence="5" key="1">
    <citation type="submission" date="2015-06" db="EMBL/GenBank/DDBJ databases">
        <authorList>
            <person name="Hoefler B.C."/>
            <person name="Straight P.D."/>
        </authorList>
    </citation>
    <scope>NUCLEOTIDE SEQUENCE</scope>
    <source>
        <strain evidence="5">CGMCC 1576</strain>
    </source>
</reference>
<dbReference type="SMART" id="SM00658">
    <property type="entry name" value="RPOL8c"/>
    <property type="match status" value="1"/>
</dbReference>
<dbReference type="AlphaFoldDB" id="A0A0S2A3I6"/>
<dbReference type="FunFam" id="2.40.50.140:FF:000191">
    <property type="entry name" value="DNA-directed RNA polymerases I, II, and III subunit RPABC3"/>
    <property type="match status" value="1"/>
</dbReference>
<evidence type="ECO:0000256" key="4">
    <source>
        <dbReference type="PIRNR" id="PIRNR000779"/>
    </source>
</evidence>
<proteinExistence type="evidence at transcript level"/>
<comment type="similarity">
    <text evidence="2 4">Belongs to the eukaryotic RPB8 RNA polymerase subunit family.</text>
</comment>
<dbReference type="InterPro" id="IPR005570">
    <property type="entry name" value="RPABC3"/>
</dbReference>
<sequence length="143" mass="16179">MSGNILFSDLFRIESLDAGKYDRVARIEAQSTTNPDLQLTLDINTELYRVQKGETLTVAVASSLGDANSSRSWRPPRAGEVSLADDYEYVMHGKVYKFTESDKEDKDRLALYASFGGLLLSLEGNYRHLAPLKQEEIYLLIRR</sequence>
<name>A0A0S2A3I6_STABO</name>
<evidence type="ECO:0000313" key="5">
    <source>
        <dbReference type="EMBL" id="ALN12050.1"/>
    </source>
</evidence>
<comment type="subcellular location">
    <subcellularLocation>
        <location evidence="1">Nucleus</location>
    </subcellularLocation>
</comment>
<evidence type="ECO:0000256" key="3">
    <source>
        <dbReference type="ARBA" id="ARBA00023242"/>
    </source>
</evidence>
<protein>
    <recommendedName>
        <fullName evidence="4">DNA-directed RNA polymerases I, II, and III subunit RPABC3</fullName>
    </recommendedName>
</protein>
<dbReference type="GO" id="GO:0005736">
    <property type="term" value="C:RNA polymerase I complex"/>
    <property type="evidence" value="ECO:0007669"/>
    <property type="project" value="TreeGrafter"/>
</dbReference>
<dbReference type="SUPFAM" id="SSF50249">
    <property type="entry name" value="Nucleic acid-binding proteins"/>
    <property type="match status" value="1"/>
</dbReference>
<evidence type="ECO:0000256" key="1">
    <source>
        <dbReference type="ARBA" id="ARBA00004123"/>
    </source>
</evidence>
<keyword evidence="3 4" id="KW-0539">Nucleus</keyword>
<dbReference type="PANTHER" id="PTHR10917:SF0">
    <property type="entry name" value="DNA-DIRECTED RNA POLYMERASES I, II, AND III SUBUNIT RPABC3"/>
    <property type="match status" value="1"/>
</dbReference>
<organism evidence="5">
    <name type="scientific">Starmerella bombicola</name>
    <name type="common">Yeast</name>
    <name type="synonym">Candida bombicola</name>
    <dbReference type="NCBI Taxonomy" id="75736"/>
    <lineage>
        <taxon>Eukaryota</taxon>
        <taxon>Fungi</taxon>
        <taxon>Dikarya</taxon>
        <taxon>Ascomycota</taxon>
        <taxon>Saccharomycotina</taxon>
        <taxon>Dipodascomycetes</taxon>
        <taxon>Dipodascales</taxon>
        <taxon>Trichomonascaceae</taxon>
        <taxon>Starmerella</taxon>
    </lineage>
</organism>
<dbReference type="Pfam" id="PF03870">
    <property type="entry name" value="RNA_pol_Rpb8"/>
    <property type="match status" value="1"/>
</dbReference>
<accession>A0A0S2A3I6</accession>
<dbReference type="GO" id="GO:0003899">
    <property type="term" value="F:DNA-directed RNA polymerase activity"/>
    <property type="evidence" value="ECO:0007669"/>
    <property type="project" value="UniProtKB-UniRule"/>
</dbReference>
<dbReference type="GO" id="GO:0005665">
    <property type="term" value="C:RNA polymerase II, core complex"/>
    <property type="evidence" value="ECO:0007669"/>
    <property type="project" value="UniProtKB-UniRule"/>
</dbReference>
<dbReference type="GO" id="GO:0006351">
    <property type="term" value="P:DNA-templated transcription"/>
    <property type="evidence" value="ECO:0007669"/>
    <property type="project" value="UniProtKB-UniRule"/>
</dbReference>
<dbReference type="PANTHER" id="PTHR10917">
    <property type="entry name" value="DNA-DIRECTED RNA POLYMERASES I, II, AND III SUBUNIT RPABC3"/>
    <property type="match status" value="1"/>
</dbReference>
<dbReference type="GO" id="GO:0005666">
    <property type="term" value="C:RNA polymerase III complex"/>
    <property type="evidence" value="ECO:0007669"/>
    <property type="project" value="TreeGrafter"/>
</dbReference>
<dbReference type="InterPro" id="IPR012340">
    <property type="entry name" value="NA-bd_OB-fold"/>
</dbReference>
<evidence type="ECO:0000256" key="2">
    <source>
        <dbReference type="ARBA" id="ARBA00008912"/>
    </source>
</evidence>
<comment type="function">
    <text evidence="4">DNA-dependent RNA polymerase catalyzes the transcription of DNA into RNA using the four ribonucleoside triphosphates as substrates. Common component of RNA polymerases I, II and III which synthesize ribosomal RNA precursors, mRNA precursors and many functional non-coding RNAs, and small RNAs, such as 5S rRNA and tRNAs, respectively.</text>
</comment>
<keyword evidence="5" id="KW-0240">DNA-directed RNA polymerase</keyword>
<dbReference type="Gene3D" id="2.40.50.140">
    <property type="entry name" value="Nucleic acid-binding proteins"/>
    <property type="match status" value="1"/>
</dbReference>
<dbReference type="EMBL" id="KT002358">
    <property type="protein sequence ID" value="ALN12050.1"/>
    <property type="molecule type" value="mRNA"/>
</dbReference>
<keyword evidence="5" id="KW-0804">Transcription</keyword>
<dbReference type="PIRSF" id="PIRSF000779">
    <property type="entry name" value="RNA_pol_Rpb8"/>
    <property type="match status" value="1"/>
</dbReference>